<dbReference type="CDD" id="cd06193">
    <property type="entry name" value="siderophore_interacting"/>
    <property type="match status" value="1"/>
</dbReference>
<evidence type="ECO:0000313" key="4">
    <source>
        <dbReference type="EMBL" id="TQF17753.1"/>
    </source>
</evidence>
<feature type="compositionally biased region" description="Basic and acidic residues" evidence="2">
    <location>
        <begin position="83"/>
        <end position="95"/>
    </location>
</feature>
<comment type="similarity">
    <text evidence="1">Belongs to the SIP oxidoreductase family.</text>
</comment>
<dbReference type="Pfam" id="PF04954">
    <property type="entry name" value="SIP"/>
    <property type="match status" value="1"/>
</dbReference>
<comment type="caution">
    <text evidence="4">The sequence shown here is derived from an EMBL/GenBank/DDBJ whole genome shotgun (WGS) entry which is preliminary data.</text>
</comment>
<dbReference type="PROSITE" id="PS51384">
    <property type="entry name" value="FAD_FR"/>
    <property type="match status" value="1"/>
</dbReference>
<dbReference type="RefSeq" id="WP_141640656.1">
    <property type="nucleotide sequence ID" value="NZ_VIFM01000004.1"/>
</dbReference>
<dbReference type="AlphaFoldDB" id="A0A540X8X0"/>
<dbReference type="InterPro" id="IPR017938">
    <property type="entry name" value="Riboflavin_synthase-like_b-brl"/>
</dbReference>
<protein>
    <submittedName>
        <fullName evidence="4">Siderophore-interacting protein</fullName>
    </submittedName>
</protein>
<feature type="region of interest" description="Disordered" evidence="2">
    <location>
        <begin position="70"/>
        <end position="95"/>
    </location>
</feature>
<dbReference type="Gene3D" id="3.40.50.80">
    <property type="entry name" value="Nucleotide-binding domain of ferredoxin-NADP reductase (FNR) module"/>
    <property type="match status" value="1"/>
</dbReference>
<evidence type="ECO:0000256" key="2">
    <source>
        <dbReference type="SAM" id="MobiDB-lite"/>
    </source>
</evidence>
<evidence type="ECO:0000313" key="5">
    <source>
        <dbReference type="Proteomes" id="UP000315369"/>
    </source>
</evidence>
<dbReference type="InterPro" id="IPR013113">
    <property type="entry name" value="SIP_FAD-bd"/>
</dbReference>
<dbReference type="Gene3D" id="2.40.30.10">
    <property type="entry name" value="Translation factors"/>
    <property type="match status" value="1"/>
</dbReference>
<dbReference type="PANTHER" id="PTHR30157">
    <property type="entry name" value="FERRIC REDUCTASE, NADPH-DEPENDENT"/>
    <property type="match status" value="1"/>
</dbReference>
<dbReference type="PANTHER" id="PTHR30157:SF0">
    <property type="entry name" value="NADPH-DEPENDENT FERRIC-CHELATE REDUCTASE"/>
    <property type="match status" value="1"/>
</dbReference>
<dbReference type="Proteomes" id="UP000315369">
    <property type="component" value="Unassembled WGS sequence"/>
</dbReference>
<dbReference type="OrthoDB" id="9814826at2"/>
<gene>
    <name evidence="4" type="ORF">FJV41_01950</name>
</gene>
<evidence type="ECO:0000259" key="3">
    <source>
        <dbReference type="PROSITE" id="PS51384"/>
    </source>
</evidence>
<name>A0A540X8X0_9BACT</name>
<dbReference type="InterPro" id="IPR039374">
    <property type="entry name" value="SIP_fam"/>
</dbReference>
<dbReference type="InterPro" id="IPR007037">
    <property type="entry name" value="SIP_rossman_dom"/>
</dbReference>
<organism evidence="4 5">
    <name type="scientific">Myxococcus llanfairpwllgwyngyllgogerychwyrndrobwllllantysiliogogogochensis</name>
    <dbReference type="NCBI Taxonomy" id="2590453"/>
    <lineage>
        <taxon>Bacteria</taxon>
        <taxon>Pseudomonadati</taxon>
        <taxon>Myxococcota</taxon>
        <taxon>Myxococcia</taxon>
        <taxon>Myxococcales</taxon>
        <taxon>Cystobacterineae</taxon>
        <taxon>Myxococcaceae</taxon>
        <taxon>Myxococcus</taxon>
    </lineage>
</organism>
<reference evidence="4 5" key="1">
    <citation type="submission" date="2019-06" db="EMBL/GenBank/DDBJ databases">
        <authorList>
            <person name="Livingstone P."/>
            <person name="Whitworth D."/>
        </authorList>
    </citation>
    <scope>NUCLEOTIDE SEQUENCE [LARGE SCALE GENOMIC DNA]</scope>
    <source>
        <strain evidence="4 5">AM401</strain>
    </source>
</reference>
<evidence type="ECO:0000256" key="1">
    <source>
        <dbReference type="ARBA" id="ARBA00035644"/>
    </source>
</evidence>
<dbReference type="SUPFAM" id="SSF63380">
    <property type="entry name" value="Riboflavin synthase domain-like"/>
    <property type="match status" value="1"/>
</dbReference>
<dbReference type="InterPro" id="IPR017927">
    <property type="entry name" value="FAD-bd_FR_type"/>
</dbReference>
<dbReference type="EMBL" id="VIFM01000004">
    <property type="protein sequence ID" value="TQF17753.1"/>
    <property type="molecule type" value="Genomic_DNA"/>
</dbReference>
<accession>A0A540X8X0</accession>
<feature type="domain" description="FAD-binding FR-type" evidence="3">
    <location>
        <begin position="17"/>
        <end position="141"/>
    </location>
</feature>
<dbReference type="InterPro" id="IPR039261">
    <property type="entry name" value="FNR_nucleotide-bd"/>
</dbReference>
<proteinExistence type="inferred from homology"/>
<keyword evidence="5" id="KW-1185">Reference proteome</keyword>
<dbReference type="GO" id="GO:0016491">
    <property type="term" value="F:oxidoreductase activity"/>
    <property type="evidence" value="ECO:0007669"/>
    <property type="project" value="InterPro"/>
</dbReference>
<dbReference type="Pfam" id="PF08021">
    <property type="entry name" value="FAD_binding_9"/>
    <property type="match status" value="1"/>
</dbReference>
<sequence length="273" mass="30073">MTTSVSEKVFRRGPFPVKFRLLEVLRVTPITPHVVRITFGGEDIQGFNSEGADDHVKLLFPEEGKLKPVIPTMGPNGPVLQPGEKKPDSRDYTPRRHDAVAGELDIDFVLHGSGPASSWASKAKPGDLLGVGGPKGSLFVSNDFDWYLLAGDETAIPAIGRRLEELPAGARAIVFIEVSDASEEQKFDTKANVTLTWLHRNGAEAGTTDLLNQAIRGLDFPPGDYFAWVSGESLSMRPIRDHLLNERGTKKSWVRVTGYWKRGLSDHHHDSQN</sequence>